<dbReference type="AlphaFoldDB" id="A0A840MLN6"/>
<dbReference type="GO" id="GO:0034257">
    <property type="term" value="F:nicotinamide riboside transmembrane transporter activity"/>
    <property type="evidence" value="ECO:0007669"/>
    <property type="project" value="InterPro"/>
</dbReference>
<feature type="transmembrane region" description="Helical" evidence="10">
    <location>
        <begin position="179"/>
        <end position="198"/>
    </location>
</feature>
<feature type="transmembrane region" description="Helical" evidence="10">
    <location>
        <begin position="107"/>
        <end position="125"/>
    </location>
</feature>
<dbReference type="EMBL" id="JACHHY010000004">
    <property type="protein sequence ID" value="MBB5017622.1"/>
    <property type="molecule type" value="Genomic_DNA"/>
</dbReference>
<evidence type="ECO:0000256" key="4">
    <source>
        <dbReference type="ARBA" id="ARBA00017522"/>
    </source>
</evidence>
<evidence type="ECO:0000256" key="10">
    <source>
        <dbReference type="SAM" id="Phobius"/>
    </source>
</evidence>
<feature type="transmembrane region" description="Helical" evidence="10">
    <location>
        <begin position="20"/>
        <end position="40"/>
    </location>
</feature>
<evidence type="ECO:0000256" key="2">
    <source>
        <dbReference type="ARBA" id="ARBA00004651"/>
    </source>
</evidence>
<protein>
    <recommendedName>
        <fullName evidence="4">Nicotinamide riboside transporter PnuC</fullName>
    </recommendedName>
</protein>
<gene>
    <name evidence="11" type="ORF">HNQ59_000891</name>
</gene>
<name>A0A840MLN6_9PROT</name>
<proteinExistence type="inferred from homology"/>
<organism evidence="11 12">
    <name type="scientific">Chitinivorax tropicus</name>
    <dbReference type="NCBI Taxonomy" id="714531"/>
    <lineage>
        <taxon>Bacteria</taxon>
        <taxon>Pseudomonadati</taxon>
        <taxon>Pseudomonadota</taxon>
        <taxon>Betaproteobacteria</taxon>
        <taxon>Chitinivorax</taxon>
    </lineage>
</organism>
<accession>A0A840MLN6</accession>
<keyword evidence="12" id="KW-1185">Reference proteome</keyword>
<comment type="similarity">
    <text evidence="3">Belongs to the nicotinamide ribonucleoside (NR) uptake permease (TC 4.B.1) family.</text>
</comment>
<keyword evidence="6" id="KW-1003">Cell membrane</keyword>
<feature type="transmembrane region" description="Helical" evidence="10">
    <location>
        <begin position="47"/>
        <end position="64"/>
    </location>
</feature>
<comment type="subcellular location">
    <subcellularLocation>
        <location evidence="2">Cell membrane</location>
        <topology evidence="2">Multi-pass membrane protein</topology>
    </subcellularLocation>
</comment>
<sequence length="219" mass="24444">MFQMMFDWLNMPALVAWGAPMSWAEVLGFVTGIACVALVWRQNIWNYPIGIANSALLLMLFVDARLFADAILQILFIALGLRGWWEWLHGIHGEGPLQVARAGHRELWLAALIGLALQAVMWPALWYVKGGAPFLDALVTSLSLVAQGLMNRKRLESWLVWVVVDLVSIPLYVSKDLYLVALLYGLFLVMACHGFVVWRRALGDQQESGLVLEPADGQA</sequence>
<evidence type="ECO:0000256" key="5">
    <source>
        <dbReference type="ARBA" id="ARBA00022448"/>
    </source>
</evidence>
<evidence type="ECO:0000256" key="6">
    <source>
        <dbReference type="ARBA" id="ARBA00022475"/>
    </source>
</evidence>
<dbReference type="Pfam" id="PF04973">
    <property type="entry name" value="NMN_transporter"/>
    <property type="match status" value="1"/>
</dbReference>
<keyword evidence="7 10" id="KW-0812">Transmembrane</keyword>
<dbReference type="PANTHER" id="PTHR36122">
    <property type="entry name" value="NICOTINAMIDE RIBOSIDE TRANSPORTER PNUC"/>
    <property type="match status" value="1"/>
</dbReference>
<evidence type="ECO:0000256" key="3">
    <source>
        <dbReference type="ARBA" id="ARBA00006669"/>
    </source>
</evidence>
<dbReference type="InterPro" id="IPR006419">
    <property type="entry name" value="NMN_transpt_PnuC"/>
</dbReference>
<keyword evidence="5" id="KW-0813">Transport</keyword>
<evidence type="ECO:0000313" key="12">
    <source>
        <dbReference type="Proteomes" id="UP000575898"/>
    </source>
</evidence>
<dbReference type="PANTHER" id="PTHR36122:SF2">
    <property type="entry name" value="NICOTINAMIDE RIBOSIDE TRANSPORTER PNUC"/>
    <property type="match status" value="1"/>
</dbReference>
<dbReference type="GO" id="GO:0005886">
    <property type="term" value="C:plasma membrane"/>
    <property type="evidence" value="ECO:0007669"/>
    <property type="project" value="UniProtKB-SubCell"/>
</dbReference>
<reference evidence="11 12" key="1">
    <citation type="submission" date="2020-08" db="EMBL/GenBank/DDBJ databases">
        <title>Genomic Encyclopedia of Type Strains, Phase IV (KMG-IV): sequencing the most valuable type-strain genomes for metagenomic binning, comparative biology and taxonomic classification.</title>
        <authorList>
            <person name="Goeker M."/>
        </authorList>
    </citation>
    <scope>NUCLEOTIDE SEQUENCE [LARGE SCALE GENOMIC DNA]</scope>
    <source>
        <strain evidence="11 12">DSM 27165</strain>
    </source>
</reference>
<dbReference type="NCBIfam" id="TIGR01528">
    <property type="entry name" value="NMN_trans_PnuC"/>
    <property type="match status" value="1"/>
</dbReference>
<comment type="function">
    <text evidence="1">Required for nicotinamide riboside transport across the inner membrane.</text>
</comment>
<comment type="caution">
    <text evidence="11">The sequence shown here is derived from an EMBL/GenBank/DDBJ whole genome shotgun (WGS) entry which is preliminary data.</text>
</comment>
<keyword evidence="9 10" id="KW-0472">Membrane</keyword>
<evidence type="ECO:0000256" key="9">
    <source>
        <dbReference type="ARBA" id="ARBA00023136"/>
    </source>
</evidence>
<keyword evidence="8 10" id="KW-1133">Transmembrane helix</keyword>
<evidence type="ECO:0000256" key="7">
    <source>
        <dbReference type="ARBA" id="ARBA00022692"/>
    </source>
</evidence>
<evidence type="ECO:0000256" key="8">
    <source>
        <dbReference type="ARBA" id="ARBA00022989"/>
    </source>
</evidence>
<evidence type="ECO:0000256" key="1">
    <source>
        <dbReference type="ARBA" id="ARBA00002672"/>
    </source>
</evidence>
<feature type="transmembrane region" description="Helical" evidence="10">
    <location>
        <begin position="70"/>
        <end position="87"/>
    </location>
</feature>
<dbReference type="RefSeq" id="WP_184035715.1">
    <property type="nucleotide sequence ID" value="NZ_JACHHY010000004.1"/>
</dbReference>
<evidence type="ECO:0000313" key="11">
    <source>
        <dbReference type="EMBL" id="MBB5017622.1"/>
    </source>
</evidence>
<dbReference type="Proteomes" id="UP000575898">
    <property type="component" value="Unassembled WGS sequence"/>
</dbReference>